<keyword evidence="1" id="KW-1133">Transmembrane helix</keyword>
<feature type="transmembrane region" description="Helical" evidence="1">
    <location>
        <begin position="32"/>
        <end position="52"/>
    </location>
</feature>
<dbReference type="EMBL" id="VTHL01000006">
    <property type="protein sequence ID" value="TYZ10893.1"/>
    <property type="molecule type" value="Genomic_DNA"/>
</dbReference>
<organism evidence="2 3">
    <name type="scientific">Hymenobacter lutimineralis</name>
    <dbReference type="NCBI Taxonomy" id="2606448"/>
    <lineage>
        <taxon>Bacteria</taxon>
        <taxon>Pseudomonadati</taxon>
        <taxon>Bacteroidota</taxon>
        <taxon>Cytophagia</taxon>
        <taxon>Cytophagales</taxon>
        <taxon>Hymenobacteraceae</taxon>
        <taxon>Hymenobacter</taxon>
    </lineage>
</organism>
<accession>A0A5D6V4Y9</accession>
<feature type="transmembrane region" description="Helical" evidence="1">
    <location>
        <begin position="64"/>
        <end position="84"/>
    </location>
</feature>
<evidence type="ECO:0000313" key="2">
    <source>
        <dbReference type="EMBL" id="TYZ10893.1"/>
    </source>
</evidence>
<evidence type="ECO:0000313" key="3">
    <source>
        <dbReference type="Proteomes" id="UP000322791"/>
    </source>
</evidence>
<dbReference type="RefSeq" id="WP_149070378.1">
    <property type="nucleotide sequence ID" value="NZ_VTHL01000006.1"/>
</dbReference>
<protein>
    <submittedName>
        <fullName evidence="2">Uncharacterized protein</fullName>
    </submittedName>
</protein>
<keyword evidence="1" id="KW-0472">Membrane</keyword>
<keyword evidence="1" id="KW-0812">Transmembrane</keyword>
<dbReference type="AlphaFoldDB" id="A0A5D6V4Y9"/>
<sequence>MGILLLFVFLPSLLVWFLAVYATYGSWPLSPVEVSGGVGLAALGLLLPLLRWKIRGKLHALAPPFVYLIYSVILPYFLGLLLSIVSQQRYVLGAVHALDLAVAIVLPVVCGYFFLAPNRMSVPNLLSIKSYY</sequence>
<gene>
    <name evidence="2" type="ORF">FY528_07490</name>
</gene>
<name>A0A5D6V4Y9_9BACT</name>
<evidence type="ECO:0000256" key="1">
    <source>
        <dbReference type="SAM" id="Phobius"/>
    </source>
</evidence>
<comment type="caution">
    <text evidence="2">The sequence shown here is derived from an EMBL/GenBank/DDBJ whole genome shotgun (WGS) entry which is preliminary data.</text>
</comment>
<keyword evidence="3" id="KW-1185">Reference proteome</keyword>
<dbReference type="Proteomes" id="UP000322791">
    <property type="component" value="Unassembled WGS sequence"/>
</dbReference>
<proteinExistence type="predicted"/>
<feature type="transmembrane region" description="Helical" evidence="1">
    <location>
        <begin position="90"/>
        <end position="115"/>
    </location>
</feature>
<reference evidence="2 3" key="1">
    <citation type="submission" date="2019-08" db="EMBL/GenBank/DDBJ databases">
        <authorList>
            <person name="Seo M.-J."/>
        </authorList>
    </citation>
    <scope>NUCLEOTIDE SEQUENCE [LARGE SCALE GENOMIC DNA]</scope>
    <source>
        <strain evidence="2 3">KIGAM108</strain>
    </source>
</reference>